<dbReference type="AlphaFoldDB" id="A0A6B9ZM18"/>
<evidence type="ECO:0000313" key="1">
    <source>
        <dbReference type="EMBL" id="QHS63026.1"/>
    </source>
</evidence>
<keyword evidence="2" id="KW-1185">Reference proteome</keyword>
<dbReference type="Proteomes" id="UP000476411">
    <property type="component" value="Chromosome"/>
</dbReference>
<evidence type="ECO:0000313" key="2">
    <source>
        <dbReference type="Proteomes" id="UP000476411"/>
    </source>
</evidence>
<name>A0A6B9ZM18_9BACT</name>
<reference evidence="1 2" key="1">
    <citation type="submission" date="2020-01" db="EMBL/GenBank/DDBJ databases">
        <title>Complete genome sequence of Chitinophaga sp. H33E-04 isolated from quinoa roots.</title>
        <authorList>
            <person name="Weon H.-Y."/>
            <person name="Lee S.A."/>
        </authorList>
    </citation>
    <scope>NUCLEOTIDE SEQUENCE [LARGE SCALE GENOMIC DNA]</scope>
    <source>
        <strain evidence="1 2">H33E-04</strain>
    </source>
</reference>
<proteinExistence type="predicted"/>
<sequence length="343" mass="38605">MKNRLYVVLLLTVLTAGAMSILVLSSRKTMETKHGFTRKFSNNKVRLLHAAVVPHKLFVAGNSDSLIYFHSDNPAFVTYADTGLHHLGTIPLPVDSISQQLAGGFSMSVHYPDVLLYGYNMASILKYNISQKQQTIIPTPGNFTNAVRVNDSIFILKYFTGDNIDQAFCLLNSYTGTYQTDSFLTEHDLSASGSLLYDQPHARCLYVHQFSNNITIFDTALHTLPNAHTVDTFTQNHGQYISHTKTGSDDVLYKPKGDRMLINYLSHVYEGRLYVNSLITADNETILAEQRETVIDVYDTNTGKYLESFYVPLGNSKKLSSFRVTGQRLIVTYKDRIAIYEIP</sequence>
<organism evidence="1 2">
    <name type="scientific">Chitinophaga agri</name>
    <dbReference type="NCBI Taxonomy" id="2703787"/>
    <lineage>
        <taxon>Bacteria</taxon>
        <taxon>Pseudomonadati</taxon>
        <taxon>Bacteroidota</taxon>
        <taxon>Chitinophagia</taxon>
        <taxon>Chitinophagales</taxon>
        <taxon>Chitinophagaceae</taxon>
        <taxon>Chitinophaga</taxon>
    </lineage>
</organism>
<dbReference type="EMBL" id="CP048113">
    <property type="protein sequence ID" value="QHS63026.1"/>
    <property type="molecule type" value="Genomic_DNA"/>
</dbReference>
<protein>
    <submittedName>
        <fullName evidence="1">Uncharacterized protein</fullName>
    </submittedName>
</protein>
<accession>A0A6B9ZM18</accession>
<gene>
    <name evidence="1" type="ORF">GWR21_26605</name>
</gene>
<dbReference type="RefSeq" id="WP_162334750.1">
    <property type="nucleotide sequence ID" value="NZ_CP048113.1"/>
</dbReference>
<dbReference type="KEGG" id="chih:GWR21_26605"/>